<dbReference type="GO" id="GO:0043296">
    <property type="term" value="C:apical junction complex"/>
    <property type="evidence" value="ECO:0007669"/>
    <property type="project" value="TreeGrafter"/>
</dbReference>
<dbReference type="OMA" id="APWGFSV"/>
<dbReference type="SMART" id="SM00228">
    <property type="entry name" value="PDZ"/>
    <property type="match status" value="1"/>
</dbReference>
<evidence type="ECO:0000313" key="10">
    <source>
        <dbReference type="Proteomes" id="UP000694392"/>
    </source>
</evidence>
<dbReference type="GO" id="GO:0030864">
    <property type="term" value="C:cortical actin cytoskeleton"/>
    <property type="evidence" value="ECO:0007669"/>
    <property type="project" value="TreeGrafter"/>
</dbReference>
<dbReference type="Ensembl" id="ENSSPUT00000009155.1">
    <property type="protein sequence ID" value="ENSSPUP00000008585.1"/>
    <property type="gene ID" value="ENSSPUG00000006669.1"/>
</dbReference>
<evidence type="ECO:0000256" key="4">
    <source>
        <dbReference type="ARBA" id="ARBA00022490"/>
    </source>
</evidence>
<comment type="similarity">
    <text evidence="2">Belongs to the shroom family.</text>
</comment>
<keyword evidence="3" id="KW-0217">Developmental protein</keyword>
<keyword evidence="6" id="KW-0009">Actin-binding</keyword>
<dbReference type="AlphaFoldDB" id="A0A8D0GNP5"/>
<keyword evidence="7" id="KW-0206">Cytoskeleton</keyword>
<evidence type="ECO:0000256" key="1">
    <source>
        <dbReference type="ARBA" id="ARBA00004245"/>
    </source>
</evidence>
<dbReference type="InterPro" id="IPR027685">
    <property type="entry name" value="Shroom_fam"/>
</dbReference>
<name>A0A8D0GNP5_SPHPU</name>
<dbReference type="SUPFAM" id="SSF50156">
    <property type="entry name" value="PDZ domain-like"/>
    <property type="match status" value="1"/>
</dbReference>
<dbReference type="GeneTree" id="ENSGT00940000157778"/>
<accession>A0A8D0GNP5</accession>
<dbReference type="Gene3D" id="2.30.42.10">
    <property type="match status" value="1"/>
</dbReference>
<evidence type="ECO:0000256" key="2">
    <source>
        <dbReference type="ARBA" id="ARBA00006469"/>
    </source>
</evidence>
<dbReference type="PROSITE" id="PS50106">
    <property type="entry name" value="PDZ"/>
    <property type="match status" value="1"/>
</dbReference>
<dbReference type="InterPro" id="IPR001478">
    <property type="entry name" value="PDZ"/>
</dbReference>
<dbReference type="PANTHER" id="PTHR15012:SF33">
    <property type="entry name" value="PROTEIN SHROOM3"/>
    <property type="match status" value="1"/>
</dbReference>
<dbReference type="GO" id="GO:0005912">
    <property type="term" value="C:adherens junction"/>
    <property type="evidence" value="ECO:0007669"/>
    <property type="project" value="TreeGrafter"/>
</dbReference>
<dbReference type="GO" id="GO:0051015">
    <property type="term" value="F:actin filament binding"/>
    <property type="evidence" value="ECO:0007669"/>
    <property type="project" value="InterPro"/>
</dbReference>
<dbReference type="GO" id="GO:0016324">
    <property type="term" value="C:apical plasma membrane"/>
    <property type="evidence" value="ECO:0007669"/>
    <property type="project" value="TreeGrafter"/>
</dbReference>
<protein>
    <recommendedName>
        <fullName evidence="8">PDZ domain-containing protein</fullName>
    </recommendedName>
</protein>
<evidence type="ECO:0000259" key="8">
    <source>
        <dbReference type="PROSITE" id="PS50106"/>
    </source>
</evidence>
<dbReference type="InterPro" id="IPR036034">
    <property type="entry name" value="PDZ_sf"/>
</dbReference>
<reference evidence="9" key="1">
    <citation type="submission" date="2025-08" db="UniProtKB">
        <authorList>
            <consortium name="Ensembl"/>
        </authorList>
    </citation>
    <scope>IDENTIFICATION</scope>
</reference>
<evidence type="ECO:0000256" key="7">
    <source>
        <dbReference type="ARBA" id="ARBA00023212"/>
    </source>
</evidence>
<keyword evidence="4" id="KW-0963">Cytoplasm</keyword>
<dbReference type="GO" id="GO:0007015">
    <property type="term" value="P:actin filament organization"/>
    <property type="evidence" value="ECO:0007669"/>
    <property type="project" value="TreeGrafter"/>
</dbReference>
<sequence length="85" mass="9248">ICVYLEVLLQGGAPWGFTLKGGLEHGEPLIISKIEEGGKADLLNSKLQAGDEVVNINEVELSSSRREAISLVKGSYKNLKLVVRR</sequence>
<dbReference type="Pfam" id="PF00595">
    <property type="entry name" value="PDZ"/>
    <property type="match status" value="1"/>
</dbReference>
<evidence type="ECO:0000256" key="5">
    <source>
        <dbReference type="ARBA" id="ARBA00022553"/>
    </source>
</evidence>
<evidence type="ECO:0000256" key="6">
    <source>
        <dbReference type="ARBA" id="ARBA00023203"/>
    </source>
</evidence>
<feature type="domain" description="PDZ" evidence="8">
    <location>
        <begin position="2"/>
        <end position="85"/>
    </location>
</feature>
<proteinExistence type="inferred from homology"/>
<keyword evidence="5" id="KW-0597">Phosphoprotein</keyword>
<organism evidence="9 10">
    <name type="scientific">Sphenodon punctatus</name>
    <name type="common">Tuatara</name>
    <name type="synonym">Hatteria punctata</name>
    <dbReference type="NCBI Taxonomy" id="8508"/>
    <lineage>
        <taxon>Eukaryota</taxon>
        <taxon>Metazoa</taxon>
        <taxon>Chordata</taxon>
        <taxon>Craniata</taxon>
        <taxon>Vertebrata</taxon>
        <taxon>Euteleostomi</taxon>
        <taxon>Lepidosauria</taxon>
        <taxon>Sphenodontia</taxon>
        <taxon>Sphenodontidae</taxon>
        <taxon>Sphenodon</taxon>
    </lineage>
</organism>
<dbReference type="FunFam" id="2.30.42.10:FF:000100">
    <property type="entry name" value="Shroom family member 2"/>
    <property type="match status" value="1"/>
</dbReference>
<dbReference type="CDD" id="cd06750">
    <property type="entry name" value="PDZ_shroom2_3_4-like"/>
    <property type="match status" value="1"/>
</dbReference>
<reference evidence="9" key="2">
    <citation type="submission" date="2025-09" db="UniProtKB">
        <authorList>
            <consortium name="Ensembl"/>
        </authorList>
    </citation>
    <scope>IDENTIFICATION</scope>
</reference>
<evidence type="ECO:0000256" key="3">
    <source>
        <dbReference type="ARBA" id="ARBA00022473"/>
    </source>
</evidence>
<keyword evidence="10" id="KW-1185">Reference proteome</keyword>
<comment type="subcellular location">
    <subcellularLocation>
        <location evidence="1">Cytoplasm</location>
        <location evidence="1">Cytoskeleton</location>
    </subcellularLocation>
</comment>
<evidence type="ECO:0000313" key="9">
    <source>
        <dbReference type="Ensembl" id="ENSSPUP00000008585.1"/>
    </source>
</evidence>
<dbReference type="Proteomes" id="UP000694392">
    <property type="component" value="Unplaced"/>
</dbReference>
<dbReference type="PANTHER" id="PTHR15012">
    <property type="entry name" value="APICAL PROTEIN/SHROOM-RELATED"/>
    <property type="match status" value="1"/>
</dbReference>